<comment type="caution">
    <text evidence="1">The sequence shown here is derived from an EMBL/GenBank/DDBJ whole genome shotgun (WGS) entry which is preliminary data.</text>
</comment>
<reference evidence="1" key="1">
    <citation type="journal article" date="2025" name="Int. J. Syst. Evol. Microbiol.">
        <title>Inconstantimicrobium mannanitabidum sp. nov., a novel member of the family Clostridiaceae isolated from anoxic soil under the treatment of reductive soil disinfestation.</title>
        <authorList>
            <person name="Ueki A."/>
            <person name="Tonouchi A."/>
            <person name="Honma S."/>
            <person name="Kaku N."/>
            <person name="Ueki K."/>
        </authorList>
    </citation>
    <scope>NUCLEOTIDE SEQUENCE</scope>
    <source>
        <strain evidence="1">TW13</strain>
    </source>
</reference>
<evidence type="ECO:0000313" key="1">
    <source>
        <dbReference type="EMBL" id="GKX66308.1"/>
    </source>
</evidence>
<evidence type="ECO:0000313" key="2">
    <source>
        <dbReference type="Proteomes" id="UP001058074"/>
    </source>
</evidence>
<dbReference type="Proteomes" id="UP001058074">
    <property type="component" value="Unassembled WGS sequence"/>
</dbReference>
<dbReference type="EMBL" id="BROD01000001">
    <property type="protein sequence ID" value="GKX66308.1"/>
    <property type="molecule type" value="Genomic_DNA"/>
</dbReference>
<accession>A0ACB5RAT7</accession>
<sequence>MKVKKIPMRMCTGCMEMKPKKELIRIVKSPEGEVSVDLTGKKSGRGAYICKNKECLEKAFKTKKLNRSLETQISEEIFIKLREEVSDEQ</sequence>
<proteinExistence type="predicted"/>
<name>A0ACB5RAT7_9CLOT</name>
<protein>
    <submittedName>
        <fullName evidence="1">Uncharacterized protein</fullName>
    </submittedName>
</protein>
<organism evidence="1 2">
    <name type="scientific">Inconstantimicrobium mannanitabidum</name>
    <dbReference type="NCBI Taxonomy" id="1604901"/>
    <lineage>
        <taxon>Bacteria</taxon>
        <taxon>Bacillati</taxon>
        <taxon>Bacillota</taxon>
        <taxon>Clostridia</taxon>
        <taxon>Eubacteriales</taxon>
        <taxon>Clostridiaceae</taxon>
        <taxon>Inconstantimicrobium</taxon>
    </lineage>
</organism>
<gene>
    <name evidence="1" type="ORF">rsdtw13_15660</name>
</gene>
<keyword evidence="2" id="KW-1185">Reference proteome</keyword>